<reference evidence="1 2" key="1">
    <citation type="submission" date="2016-09" db="EMBL/GenBank/DDBJ databases">
        <title>The complete genome sequences of Rhizobium gallicum, symbiovars gallicum and phaseoli, symbionts associated to common bean (Phaseolus vulgaris).</title>
        <authorList>
            <person name="Bustos P."/>
            <person name="Santamaria R.I."/>
            <person name="Perez-Carrascal O.M."/>
            <person name="Juarez S."/>
            <person name="Lozano L."/>
            <person name="Martinez-Flores I."/>
            <person name="Martinez-Romero E."/>
            <person name="Cevallos M."/>
            <person name="Romero D."/>
            <person name="Davila G."/>
            <person name="Gonzalez V."/>
        </authorList>
    </citation>
    <scope>NUCLEOTIDE SEQUENCE [LARGE SCALE GENOMIC DNA]</scope>
    <source>
        <strain evidence="1 2">IE4872</strain>
        <plasmid evidence="2">prgalie4872c</plasmid>
    </source>
</reference>
<dbReference type="EMBL" id="CP017104">
    <property type="protein sequence ID" value="APO70231.1"/>
    <property type="molecule type" value="Genomic_DNA"/>
</dbReference>
<dbReference type="Proteomes" id="UP000184749">
    <property type="component" value="Plasmid pRgalIE4872c"/>
</dbReference>
<protein>
    <recommendedName>
        <fullName evidence="3">Protein psiB</fullName>
    </recommendedName>
</protein>
<dbReference type="AlphaFoldDB" id="A0A1L5NQP1"/>
<evidence type="ECO:0000313" key="2">
    <source>
        <dbReference type="Proteomes" id="UP000184749"/>
    </source>
</evidence>
<geneLocation type="plasmid" evidence="2">
    <name>prgalie4872c</name>
</geneLocation>
<accession>A0A1L5NQP1</accession>
<organism evidence="1 2">
    <name type="scientific">Rhizobium gallicum</name>
    <dbReference type="NCBI Taxonomy" id="56730"/>
    <lineage>
        <taxon>Bacteria</taxon>
        <taxon>Pseudomonadati</taxon>
        <taxon>Pseudomonadota</taxon>
        <taxon>Alphaproteobacteria</taxon>
        <taxon>Hyphomicrobiales</taxon>
        <taxon>Rhizobiaceae</taxon>
        <taxon>Rhizobium/Agrobacterium group</taxon>
        <taxon>Rhizobium</taxon>
    </lineage>
</organism>
<proteinExistence type="predicted"/>
<evidence type="ECO:0008006" key="3">
    <source>
        <dbReference type="Google" id="ProtNLM"/>
    </source>
</evidence>
<keyword evidence="1" id="KW-0614">Plasmid</keyword>
<gene>
    <name evidence="1" type="ORF">IE4872_PC00203</name>
</gene>
<sequence length="157" mass="17223">MNNIAYVLESDTTLFRAVELQIGISFSPIYDLVGSSLIEMIRFDDMHSLFLDEEALRDGLTAFTVFDGCLKPLAGKIVLVGGDGREPYHSPLITIADAAARFQCCRPVLDPVFVEPDDVMSKGLIFPGALAGLQFRIDRRPPILVEGPHDENRGSGK</sequence>
<dbReference type="OrthoDB" id="8378350at2"/>
<evidence type="ECO:0000313" key="1">
    <source>
        <dbReference type="EMBL" id="APO70231.1"/>
    </source>
</evidence>
<name>A0A1L5NQP1_9HYPH</name>
<dbReference type="RefSeq" id="WP_074070774.1">
    <property type="nucleotide sequence ID" value="NZ_CP017104.1"/>
</dbReference>